<dbReference type="Proteomes" id="UP000193244">
    <property type="component" value="Unassembled WGS sequence"/>
</dbReference>
<evidence type="ECO:0000256" key="3">
    <source>
        <dbReference type="ARBA" id="ARBA00009850"/>
    </source>
</evidence>
<evidence type="ECO:0000256" key="2">
    <source>
        <dbReference type="ARBA" id="ARBA00002704"/>
    </source>
</evidence>
<comment type="similarity">
    <text evidence="3 8">Belongs to the transthyretin family. 5-hydroxyisourate hydrolase subfamily.</text>
</comment>
<dbReference type="Gene3D" id="2.60.40.180">
    <property type="entry name" value="Transthyretin/hydroxyisourate hydrolase domain"/>
    <property type="match status" value="1"/>
</dbReference>
<gene>
    <name evidence="10" type="ORF">SAMN06296010_0155</name>
</gene>
<dbReference type="CDD" id="cd05822">
    <property type="entry name" value="TLP_HIUase"/>
    <property type="match status" value="1"/>
</dbReference>
<dbReference type="NCBIfam" id="TIGR02962">
    <property type="entry name" value="hdxy_isourate"/>
    <property type="match status" value="1"/>
</dbReference>
<dbReference type="SMART" id="SM00095">
    <property type="entry name" value="TR_THY"/>
    <property type="match status" value="1"/>
</dbReference>
<name>A0A1X7I3C3_9MICO</name>
<sequence length="114" mass="12249">MSARSHITSHVLDAATGTPAAGVPVTLTHLSADRWVTLAEAVTDADGRVSQFGPESVPAGRYRVTFDTQSYFASLGQSAFYPEVQVVFELADGEAHYHVPLLLSPFAYSTYRGS</sequence>
<proteinExistence type="inferred from homology"/>
<comment type="catalytic activity">
    <reaction evidence="1 8">
        <text>5-hydroxyisourate + H2O = 5-hydroxy-2-oxo-4-ureido-2,5-dihydro-1H-imidazole-5-carboxylate + H(+)</text>
        <dbReference type="Rhea" id="RHEA:23736"/>
        <dbReference type="ChEBI" id="CHEBI:15377"/>
        <dbReference type="ChEBI" id="CHEBI:15378"/>
        <dbReference type="ChEBI" id="CHEBI:18072"/>
        <dbReference type="ChEBI" id="CHEBI:58639"/>
        <dbReference type="EC" id="3.5.2.17"/>
    </reaction>
</comment>
<dbReference type="PANTHER" id="PTHR10395:SF7">
    <property type="entry name" value="5-HYDROXYISOURATE HYDROLASE"/>
    <property type="match status" value="1"/>
</dbReference>
<evidence type="ECO:0000256" key="4">
    <source>
        <dbReference type="ARBA" id="ARBA00011881"/>
    </source>
</evidence>
<evidence type="ECO:0000256" key="6">
    <source>
        <dbReference type="ARBA" id="ARBA00022801"/>
    </source>
</evidence>
<dbReference type="InterPro" id="IPR023416">
    <property type="entry name" value="Transthyretin/HIU_hydrolase_d"/>
</dbReference>
<evidence type="ECO:0000256" key="7">
    <source>
        <dbReference type="PIRSR" id="PIRSR600895-51"/>
    </source>
</evidence>
<comment type="function">
    <text evidence="2">Catalyzes the hydrolysis of 5-hydroxyisourate (HIU) to 2-oxo-4-hydroxy-4-carboxy-5-ureidoimidazoline (OHCU).</text>
</comment>
<evidence type="ECO:0000256" key="5">
    <source>
        <dbReference type="ARBA" id="ARBA00022631"/>
    </source>
</evidence>
<feature type="binding site" evidence="7">
    <location>
        <position position="111"/>
    </location>
    <ligand>
        <name>substrate</name>
    </ligand>
</feature>
<dbReference type="EC" id="3.5.2.17" evidence="8"/>
<dbReference type="PRINTS" id="PR00189">
    <property type="entry name" value="TRNSTHYRETIN"/>
</dbReference>
<feature type="binding site" evidence="7">
    <location>
        <position position="10"/>
    </location>
    <ligand>
        <name>substrate</name>
    </ligand>
</feature>
<dbReference type="RefSeq" id="WP_085482017.1">
    <property type="nucleotide sequence ID" value="NZ_FXAY01000001.1"/>
</dbReference>
<dbReference type="PROSITE" id="PS00768">
    <property type="entry name" value="TRANSTHYRETIN_1"/>
    <property type="match status" value="1"/>
</dbReference>
<dbReference type="AlphaFoldDB" id="A0A1X7I3C3"/>
<keyword evidence="11" id="KW-1185">Reference proteome</keyword>
<dbReference type="GO" id="GO:0033971">
    <property type="term" value="F:hydroxyisourate hydrolase activity"/>
    <property type="evidence" value="ECO:0007669"/>
    <property type="project" value="UniProtKB-EC"/>
</dbReference>
<dbReference type="PANTHER" id="PTHR10395">
    <property type="entry name" value="URICASE AND TRANSTHYRETIN-RELATED"/>
    <property type="match status" value="1"/>
</dbReference>
<feature type="binding site" evidence="7">
    <location>
        <position position="48"/>
    </location>
    <ligand>
        <name>substrate</name>
    </ligand>
</feature>
<dbReference type="InterPro" id="IPR023418">
    <property type="entry name" value="Thyroxine_BS"/>
</dbReference>
<evidence type="ECO:0000313" key="11">
    <source>
        <dbReference type="Proteomes" id="UP000193244"/>
    </source>
</evidence>
<dbReference type="STRING" id="150121.SAMN06296010_0155"/>
<dbReference type="InterPro" id="IPR014306">
    <property type="entry name" value="Hydroxyisourate_hydrolase"/>
</dbReference>
<evidence type="ECO:0000256" key="8">
    <source>
        <dbReference type="RuleBase" id="RU361270"/>
    </source>
</evidence>
<evidence type="ECO:0000313" key="10">
    <source>
        <dbReference type="EMBL" id="SMG08972.1"/>
    </source>
</evidence>
<evidence type="ECO:0000259" key="9">
    <source>
        <dbReference type="SMART" id="SM00095"/>
    </source>
</evidence>
<feature type="domain" description="Transthyretin/hydroxyisourate hydrolase" evidence="9">
    <location>
        <begin position="2"/>
        <end position="113"/>
    </location>
</feature>
<comment type="subunit">
    <text evidence="4 8">Homotetramer.</text>
</comment>
<dbReference type="Pfam" id="PF00576">
    <property type="entry name" value="Transthyretin"/>
    <property type="match status" value="1"/>
</dbReference>
<dbReference type="GO" id="GO:0006144">
    <property type="term" value="P:purine nucleobase metabolic process"/>
    <property type="evidence" value="ECO:0007669"/>
    <property type="project" value="UniProtKB-KW"/>
</dbReference>
<organism evidence="10 11">
    <name type="scientific">Agreia pratensis</name>
    <dbReference type="NCBI Taxonomy" id="150121"/>
    <lineage>
        <taxon>Bacteria</taxon>
        <taxon>Bacillati</taxon>
        <taxon>Actinomycetota</taxon>
        <taxon>Actinomycetes</taxon>
        <taxon>Micrococcales</taxon>
        <taxon>Microbacteriaceae</taxon>
        <taxon>Agreia</taxon>
    </lineage>
</organism>
<reference evidence="11" key="1">
    <citation type="submission" date="2017-04" db="EMBL/GenBank/DDBJ databases">
        <authorList>
            <person name="Varghese N."/>
            <person name="Submissions S."/>
        </authorList>
    </citation>
    <scope>NUCLEOTIDE SEQUENCE [LARGE SCALE GENOMIC DNA]</scope>
    <source>
        <strain evidence="11">VKM Ac-2510</strain>
    </source>
</reference>
<keyword evidence="5 8" id="KW-0659">Purine metabolism</keyword>
<protein>
    <recommendedName>
        <fullName evidence="8">5-hydroxyisourate hydrolase</fullName>
        <shortName evidence="8">HIU hydrolase</shortName>
        <shortName evidence="8">HIUHase</shortName>
        <ecNumber evidence="8">3.5.2.17</ecNumber>
    </recommendedName>
</protein>
<dbReference type="InterPro" id="IPR000895">
    <property type="entry name" value="Transthyretin/HIU_hydrolase"/>
</dbReference>
<keyword evidence="6 8" id="KW-0378">Hydrolase</keyword>
<dbReference type="EMBL" id="FXAY01000001">
    <property type="protein sequence ID" value="SMG08972.1"/>
    <property type="molecule type" value="Genomic_DNA"/>
</dbReference>
<dbReference type="SUPFAM" id="SSF49472">
    <property type="entry name" value="Transthyretin (synonym: prealbumin)"/>
    <property type="match status" value="1"/>
</dbReference>
<evidence type="ECO:0000256" key="1">
    <source>
        <dbReference type="ARBA" id="ARBA00001043"/>
    </source>
</evidence>
<dbReference type="OrthoDB" id="9792386at2"/>
<dbReference type="InterPro" id="IPR036817">
    <property type="entry name" value="Transthyretin/HIU_hydrolase_sf"/>
</dbReference>
<accession>A0A1X7I3C3</accession>